<sequence>MSQAGAGNGPGNGNPPSGPVSQQPQSGPDSTQYSGYFAQSGGGPPGGNGPQPNNGGPPSSGYASSGPMPNSYGAPQSGGRGGMHEGQGVPPPLMSKGSGYDPYDSGDSRGGGGHGMGGGYGGGGPGAGGGGGLLCFISIHFQNIPTKIQFNQIYPKGSFWNSVCHFLDKGLQDSISVD</sequence>
<evidence type="ECO:0000256" key="1">
    <source>
        <dbReference type="SAM" id="MobiDB-lite"/>
    </source>
</evidence>
<feature type="compositionally biased region" description="Low complexity" evidence="1">
    <location>
        <begin position="19"/>
        <end position="28"/>
    </location>
</feature>
<feature type="region of interest" description="Disordered" evidence="1">
    <location>
        <begin position="1"/>
        <end position="117"/>
    </location>
</feature>
<evidence type="ECO:0000313" key="4">
    <source>
        <dbReference type="WBParaSite" id="ASIM_0000735001-mRNA-1"/>
    </source>
</evidence>
<keyword evidence="3" id="KW-1185">Reference proteome</keyword>
<dbReference type="AlphaFoldDB" id="A0A0M3JI85"/>
<dbReference type="EMBL" id="UYRR01016659">
    <property type="protein sequence ID" value="VDK28562.1"/>
    <property type="molecule type" value="Genomic_DNA"/>
</dbReference>
<feature type="compositionally biased region" description="Gly residues" evidence="1">
    <location>
        <begin position="76"/>
        <end position="85"/>
    </location>
</feature>
<proteinExistence type="predicted"/>
<gene>
    <name evidence="2" type="ORF">ASIM_LOCUS7121</name>
</gene>
<organism evidence="4">
    <name type="scientific">Anisakis simplex</name>
    <name type="common">Herring worm</name>
    <dbReference type="NCBI Taxonomy" id="6269"/>
    <lineage>
        <taxon>Eukaryota</taxon>
        <taxon>Metazoa</taxon>
        <taxon>Ecdysozoa</taxon>
        <taxon>Nematoda</taxon>
        <taxon>Chromadorea</taxon>
        <taxon>Rhabditida</taxon>
        <taxon>Spirurina</taxon>
        <taxon>Ascaridomorpha</taxon>
        <taxon>Ascaridoidea</taxon>
        <taxon>Anisakidae</taxon>
        <taxon>Anisakis</taxon>
        <taxon>Anisakis simplex complex</taxon>
    </lineage>
</organism>
<feature type="compositionally biased region" description="Low complexity" evidence="1">
    <location>
        <begin position="50"/>
        <end position="69"/>
    </location>
</feature>
<feature type="compositionally biased region" description="Gly residues" evidence="1">
    <location>
        <begin position="108"/>
        <end position="117"/>
    </location>
</feature>
<reference evidence="2 3" key="2">
    <citation type="submission" date="2018-11" db="EMBL/GenBank/DDBJ databases">
        <authorList>
            <consortium name="Pathogen Informatics"/>
        </authorList>
    </citation>
    <scope>NUCLEOTIDE SEQUENCE [LARGE SCALE GENOMIC DNA]</scope>
</reference>
<reference evidence="4" key="1">
    <citation type="submission" date="2017-02" db="UniProtKB">
        <authorList>
            <consortium name="WormBaseParasite"/>
        </authorList>
    </citation>
    <scope>IDENTIFICATION</scope>
</reference>
<evidence type="ECO:0000313" key="3">
    <source>
        <dbReference type="Proteomes" id="UP000267096"/>
    </source>
</evidence>
<dbReference type="WBParaSite" id="ASIM_0000735001-mRNA-1">
    <property type="protein sequence ID" value="ASIM_0000735001-mRNA-1"/>
    <property type="gene ID" value="ASIM_0000735001"/>
</dbReference>
<feature type="compositionally biased region" description="Gly residues" evidence="1">
    <location>
        <begin position="40"/>
        <end position="49"/>
    </location>
</feature>
<name>A0A0M3JI85_ANISI</name>
<accession>A0A0M3JI85</accession>
<feature type="compositionally biased region" description="Gly residues" evidence="1">
    <location>
        <begin position="1"/>
        <end position="12"/>
    </location>
</feature>
<protein>
    <submittedName>
        <fullName evidence="4">AT-rich interactive domain-containing protein 1B-like</fullName>
    </submittedName>
</protein>
<evidence type="ECO:0000313" key="2">
    <source>
        <dbReference type="EMBL" id="VDK28562.1"/>
    </source>
</evidence>
<dbReference type="Proteomes" id="UP000267096">
    <property type="component" value="Unassembled WGS sequence"/>
</dbReference>